<reference evidence="2 3" key="1">
    <citation type="submission" date="2019-10" db="EMBL/GenBank/DDBJ databases">
        <title>Whole genome shotgun sequence of Streptomyces angustmyceticus NBRC 3934.</title>
        <authorList>
            <person name="Hosoyama A."/>
            <person name="Ichikawa N."/>
            <person name="Kimura A."/>
            <person name="Kitahashi Y."/>
            <person name="Komaki H."/>
            <person name="Uohara A."/>
        </authorList>
    </citation>
    <scope>NUCLEOTIDE SEQUENCE [LARGE SCALE GENOMIC DNA]</scope>
    <source>
        <strain evidence="2 3">NBRC 3934</strain>
    </source>
</reference>
<feature type="compositionally biased region" description="Basic and acidic residues" evidence="1">
    <location>
        <begin position="1"/>
        <end position="11"/>
    </location>
</feature>
<evidence type="ECO:0000256" key="1">
    <source>
        <dbReference type="SAM" id="MobiDB-lite"/>
    </source>
</evidence>
<evidence type="ECO:0000313" key="2">
    <source>
        <dbReference type="EMBL" id="GES34098.1"/>
    </source>
</evidence>
<keyword evidence="3" id="KW-1185">Reference proteome</keyword>
<accession>A0A5J4LUY8</accession>
<evidence type="ECO:0000313" key="3">
    <source>
        <dbReference type="Proteomes" id="UP000325598"/>
    </source>
</evidence>
<dbReference type="EMBL" id="BLAG01000025">
    <property type="protein sequence ID" value="GES34098.1"/>
    <property type="molecule type" value="Genomic_DNA"/>
</dbReference>
<name>A0A5J4LUY8_9ACTN</name>
<feature type="region of interest" description="Disordered" evidence="1">
    <location>
        <begin position="1"/>
        <end position="38"/>
    </location>
</feature>
<proteinExistence type="predicted"/>
<protein>
    <submittedName>
        <fullName evidence="2">Uncharacterized protein</fullName>
    </submittedName>
</protein>
<gene>
    <name evidence="2" type="ORF">San01_65860</name>
</gene>
<dbReference type="AlphaFoldDB" id="A0A5J4LUY8"/>
<dbReference type="Proteomes" id="UP000325598">
    <property type="component" value="Unassembled WGS sequence"/>
</dbReference>
<comment type="caution">
    <text evidence="2">The sequence shown here is derived from an EMBL/GenBank/DDBJ whole genome shotgun (WGS) entry which is preliminary data.</text>
</comment>
<organism evidence="2 3">
    <name type="scientific">Streptomyces angustmyceticus</name>
    <dbReference type="NCBI Taxonomy" id="285578"/>
    <lineage>
        <taxon>Bacteria</taxon>
        <taxon>Bacillati</taxon>
        <taxon>Actinomycetota</taxon>
        <taxon>Actinomycetes</taxon>
        <taxon>Kitasatosporales</taxon>
        <taxon>Streptomycetaceae</taxon>
        <taxon>Streptomyces</taxon>
    </lineage>
</organism>
<sequence>MTPCRSGERTPRGLPRRRPAEAAGRKTGTRKAALPHSGGAAFVRAARVPQLKESPQAQEPVAFGLSIVKPCFSMVSTKSMEAPPR</sequence>